<name>A0A0A1TR89_9HYPO</name>
<dbReference type="InterPro" id="IPR049556">
    <property type="entry name" value="PhiB"/>
</dbReference>
<reference evidence="1 2" key="1">
    <citation type="journal article" date="2015" name="Genome Announc.">
        <title>Draft Genome Sequence and Gene Annotation of the Entomopathogenic Fungus Verticillium hemipterigenum.</title>
        <authorList>
            <person name="Horn F."/>
            <person name="Habel A."/>
            <person name="Scharf D.H."/>
            <person name="Dworschak J."/>
            <person name="Brakhage A.A."/>
            <person name="Guthke R."/>
            <person name="Hertweck C."/>
            <person name="Linde J."/>
        </authorList>
    </citation>
    <scope>NUCLEOTIDE SEQUENCE [LARGE SCALE GENOMIC DNA]</scope>
</reference>
<gene>
    <name evidence="1" type="ORF">VHEMI09957</name>
</gene>
<dbReference type="Proteomes" id="UP000039046">
    <property type="component" value="Unassembled WGS sequence"/>
</dbReference>
<dbReference type="InterPro" id="IPR036610">
    <property type="entry name" value="PEBP-like_sf"/>
</dbReference>
<keyword evidence="2" id="KW-1185">Reference proteome</keyword>
<dbReference type="Gene3D" id="3.90.280.10">
    <property type="entry name" value="PEBP-like"/>
    <property type="match status" value="1"/>
</dbReference>
<dbReference type="InterPro" id="IPR008914">
    <property type="entry name" value="PEBP"/>
</dbReference>
<dbReference type="EMBL" id="CDHN01000007">
    <property type="protein sequence ID" value="CEJ94423.1"/>
    <property type="molecule type" value="Genomic_DNA"/>
</dbReference>
<dbReference type="CDD" id="cd00457">
    <property type="entry name" value="PEBP"/>
    <property type="match status" value="1"/>
</dbReference>
<evidence type="ECO:0000313" key="2">
    <source>
        <dbReference type="Proteomes" id="UP000039046"/>
    </source>
</evidence>
<proteinExistence type="predicted"/>
<evidence type="ECO:0008006" key="3">
    <source>
        <dbReference type="Google" id="ProtNLM"/>
    </source>
</evidence>
<evidence type="ECO:0000313" key="1">
    <source>
        <dbReference type="EMBL" id="CEJ94423.1"/>
    </source>
</evidence>
<sequence length="202" mass="22245">MTDYIEVGLSWLLSSSKAHDAKGFIKLPVFAGHPQATFTVTSPDCGAEGSTMGPEYMFGGEGKFPELDWSDAVASVPEVKEWLLVSEDPDAPLPTPICHGIYMGIPKDKTSVVHTDFTGVEDNLLQGGFRYGENRRGTVYIPPRPLLNHGTHRYLYFVIALSEPLSEELKATKASRKEVAAAIEGKVLGWGSWMGQCERKWK</sequence>
<dbReference type="SUPFAM" id="SSF49777">
    <property type="entry name" value="PEBP-like"/>
    <property type="match status" value="1"/>
</dbReference>
<protein>
    <recommendedName>
        <fullName evidence="3">PEBP-like protein</fullName>
    </recommendedName>
</protein>
<dbReference type="Pfam" id="PF01161">
    <property type="entry name" value="PBP"/>
    <property type="match status" value="1"/>
</dbReference>
<dbReference type="AlphaFoldDB" id="A0A0A1TR89"/>
<dbReference type="HOGENOM" id="CLU_083918_1_0_1"/>
<accession>A0A0A1TR89</accession>
<dbReference type="STRING" id="1531966.A0A0A1TR89"/>
<organism evidence="1 2">
    <name type="scientific">[Torrubiella] hemipterigena</name>
    <dbReference type="NCBI Taxonomy" id="1531966"/>
    <lineage>
        <taxon>Eukaryota</taxon>
        <taxon>Fungi</taxon>
        <taxon>Dikarya</taxon>
        <taxon>Ascomycota</taxon>
        <taxon>Pezizomycotina</taxon>
        <taxon>Sordariomycetes</taxon>
        <taxon>Hypocreomycetidae</taxon>
        <taxon>Hypocreales</taxon>
        <taxon>Clavicipitaceae</taxon>
        <taxon>Clavicipitaceae incertae sedis</taxon>
        <taxon>'Torrubiella' clade</taxon>
    </lineage>
</organism>
<dbReference type="OrthoDB" id="10251855at2759"/>